<dbReference type="SUPFAM" id="SSF53756">
    <property type="entry name" value="UDP-Glycosyltransferase/glycogen phosphorylase"/>
    <property type="match status" value="1"/>
</dbReference>
<dbReference type="PANTHER" id="PTHR37316:SF3">
    <property type="entry name" value="TEICHOIC ACID GLYCEROL-PHOSPHATE TRANSFERASE"/>
    <property type="match status" value="1"/>
</dbReference>
<dbReference type="InterPro" id="IPR029044">
    <property type="entry name" value="Nucleotide-diphossugar_trans"/>
</dbReference>
<evidence type="ECO:0000313" key="8">
    <source>
        <dbReference type="EMBL" id="MFC6885884.1"/>
    </source>
</evidence>
<dbReference type="Gene3D" id="3.40.50.11820">
    <property type="match status" value="1"/>
</dbReference>
<dbReference type="InterPro" id="IPR051612">
    <property type="entry name" value="Teichoic_Acid_Biosynth"/>
</dbReference>
<dbReference type="CDD" id="cd00761">
    <property type="entry name" value="Glyco_tranf_GTA_type"/>
    <property type="match status" value="1"/>
</dbReference>
<dbReference type="SUPFAM" id="SSF53448">
    <property type="entry name" value="Nucleotide-diphospho-sugar transferases"/>
    <property type="match status" value="1"/>
</dbReference>
<evidence type="ECO:0000256" key="6">
    <source>
        <dbReference type="ARBA" id="ARBA00023136"/>
    </source>
</evidence>
<dbReference type="EMBL" id="JBHSXS010000044">
    <property type="protein sequence ID" value="MFC6885884.1"/>
    <property type="molecule type" value="Genomic_DNA"/>
</dbReference>
<keyword evidence="5" id="KW-0777">Teichoic acid biosynthesis</keyword>
<dbReference type="RefSeq" id="WP_309239732.1">
    <property type="nucleotide sequence ID" value="NZ_JBHSXE010000001.1"/>
</dbReference>
<evidence type="ECO:0000256" key="2">
    <source>
        <dbReference type="ARBA" id="ARBA00010488"/>
    </source>
</evidence>
<evidence type="ECO:0000256" key="4">
    <source>
        <dbReference type="ARBA" id="ARBA00022679"/>
    </source>
</evidence>
<dbReference type="Pfam" id="PF04464">
    <property type="entry name" value="Glyphos_transf"/>
    <property type="match status" value="1"/>
</dbReference>
<evidence type="ECO:0000313" key="9">
    <source>
        <dbReference type="Proteomes" id="UP001596380"/>
    </source>
</evidence>
<evidence type="ECO:0000259" key="7">
    <source>
        <dbReference type="Pfam" id="PF00535"/>
    </source>
</evidence>
<comment type="caution">
    <text evidence="8">The sequence shown here is derived from an EMBL/GenBank/DDBJ whole genome shotgun (WGS) entry which is preliminary data.</text>
</comment>
<dbReference type="InterPro" id="IPR043149">
    <property type="entry name" value="TagF_N"/>
</dbReference>
<organism evidence="8 9">
    <name type="scientific">Actinomadura yumaensis</name>
    <dbReference type="NCBI Taxonomy" id="111807"/>
    <lineage>
        <taxon>Bacteria</taxon>
        <taxon>Bacillati</taxon>
        <taxon>Actinomycetota</taxon>
        <taxon>Actinomycetes</taxon>
        <taxon>Streptosporangiales</taxon>
        <taxon>Thermomonosporaceae</taxon>
        <taxon>Actinomadura</taxon>
    </lineage>
</organism>
<protein>
    <submittedName>
        <fullName evidence="8">Bifunctional glycosyltransferase family 2 protein/CDP-glycerol:glycerophosphate glycerophosphotransferase</fullName>
    </submittedName>
</protein>
<dbReference type="InterPro" id="IPR007554">
    <property type="entry name" value="Glycerophosphate_synth"/>
</dbReference>
<dbReference type="InterPro" id="IPR043148">
    <property type="entry name" value="TagF_C"/>
</dbReference>
<name>A0ABW2CVT5_9ACTN</name>
<comment type="subcellular location">
    <subcellularLocation>
        <location evidence="1">Cell membrane</location>
        <topology evidence="1">Peripheral membrane protein</topology>
    </subcellularLocation>
</comment>
<accession>A0ABW2CVT5</accession>
<dbReference type="Proteomes" id="UP001596380">
    <property type="component" value="Unassembled WGS sequence"/>
</dbReference>
<dbReference type="Pfam" id="PF00535">
    <property type="entry name" value="Glycos_transf_2"/>
    <property type="match status" value="1"/>
</dbReference>
<sequence>MSSANDISLSVIVPVHKVQGYIRQCLDSILDPDLPNLEVIAVDDASPDGCGEILDEFAERDSRVRVLHLTENVGLGNARNAGLDAATGDYVWFFDSDDYATEGAVRAICERLAETRPDVLLFDYARAYWNGRVKRSIINHLFREPPAPDVFTIAERPSVLELMMTSWNRAIRREFLLDLGLRFSSGYYEDVNVTYPILMAAERLSLLDRVCYIYRQRRRGAITKTAGEKHFDAFAQYERIFAFMDELGERADPYRQLMFNRTIWHLLVIIERGDRVHESDNARFFAEMSKIYNKYRPADHTPPSEPPLLAEKHRLIEKNDYRGFQRIKGSKVKVKAKKSAKKALNLRKRGVLYSKELAKERYYQMHRGLAIDENLAVFAAYWYRGYACNPAAIYEKARELAPHVRGVWVVKPGARKSMPEGVEYVVSGSADYYRTMARAKYFVNNVNFPDNYVKRPGQVHMMTQHGTPLKKMGLDQMEYPVGAGDMDFKALLARSDRWDYLLSSNPLSTEAWDRGFPCSYEMLEIGYPRNDRLVRATEEERVRLRAELGIPEGATAILYAPTHRDYQRRYSPMFDIGRFVEQLGDDHVLLLRAHYYYKLKNMAADMGWPEGRVIDVSKHPSVEDLGIASDALLTDYSSVMFDYANLDKPIVIYANDWDTYRLTRGVNFDLTAFPPGAIATTESELADVFVSRAAWSDTATKARAAFRERFCPWDDGNAAERAVRRLFLGEKVPNPPV</sequence>
<dbReference type="Gene3D" id="3.90.550.10">
    <property type="entry name" value="Spore Coat Polysaccharide Biosynthesis Protein SpsA, Chain A"/>
    <property type="match status" value="1"/>
</dbReference>
<evidence type="ECO:0000256" key="5">
    <source>
        <dbReference type="ARBA" id="ARBA00022944"/>
    </source>
</evidence>
<evidence type="ECO:0000256" key="1">
    <source>
        <dbReference type="ARBA" id="ARBA00004202"/>
    </source>
</evidence>
<dbReference type="PANTHER" id="PTHR37316">
    <property type="entry name" value="TEICHOIC ACID GLYCEROL-PHOSPHATE PRIMASE"/>
    <property type="match status" value="1"/>
</dbReference>
<dbReference type="InterPro" id="IPR001173">
    <property type="entry name" value="Glyco_trans_2-like"/>
</dbReference>
<evidence type="ECO:0000256" key="3">
    <source>
        <dbReference type="ARBA" id="ARBA00022475"/>
    </source>
</evidence>
<dbReference type="Gene3D" id="3.40.50.12580">
    <property type="match status" value="1"/>
</dbReference>
<keyword evidence="3" id="KW-1003">Cell membrane</keyword>
<feature type="domain" description="Glycosyltransferase 2-like" evidence="7">
    <location>
        <begin position="10"/>
        <end position="176"/>
    </location>
</feature>
<gene>
    <name evidence="8" type="ORF">ACFQKB_39420</name>
</gene>
<keyword evidence="6" id="KW-0472">Membrane</keyword>
<comment type="similarity">
    <text evidence="2">Belongs to the CDP-glycerol glycerophosphotransferase family.</text>
</comment>
<reference evidence="9" key="1">
    <citation type="journal article" date="2019" name="Int. J. Syst. Evol. Microbiol.">
        <title>The Global Catalogue of Microorganisms (GCM) 10K type strain sequencing project: providing services to taxonomists for standard genome sequencing and annotation.</title>
        <authorList>
            <consortium name="The Broad Institute Genomics Platform"/>
            <consortium name="The Broad Institute Genome Sequencing Center for Infectious Disease"/>
            <person name="Wu L."/>
            <person name="Ma J."/>
        </authorList>
    </citation>
    <scope>NUCLEOTIDE SEQUENCE [LARGE SCALE GENOMIC DNA]</scope>
    <source>
        <strain evidence="9">JCM 3369</strain>
    </source>
</reference>
<keyword evidence="4" id="KW-0808">Transferase</keyword>
<proteinExistence type="inferred from homology"/>
<keyword evidence="9" id="KW-1185">Reference proteome</keyword>